<dbReference type="PROSITE" id="PS50928">
    <property type="entry name" value="ABC_TM1"/>
    <property type="match status" value="1"/>
</dbReference>
<dbReference type="GO" id="GO:0055085">
    <property type="term" value="P:transmembrane transport"/>
    <property type="evidence" value="ECO:0007669"/>
    <property type="project" value="InterPro"/>
</dbReference>
<feature type="domain" description="ABC transmembrane type-1" evidence="8">
    <location>
        <begin position="96"/>
        <end position="297"/>
    </location>
</feature>
<dbReference type="CDD" id="cd06261">
    <property type="entry name" value="TM_PBP2"/>
    <property type="match status" value="1"/>
</dbReference>
<dbReference type="InterPro" id="IPR000515">
    <property type="entry name" value="MetI-like"/>
</dbReference>
<comment type="caution">
    <text evidence="9">The sequence shown here is derived from an EMBL/GenBank/DDBJ whole genome shotgun (WGS) entry which is preliminary data.</text>
</comment>
<keyword evidence="5 7" id="KW-1133">Transmembrane helix</keyword>
<keyword evidence="2 7" id="KW-0813">Transport</keyword>
<dbReference type="EMBL" id="QGGY01000004">
    <property type="protein sequence ID" value="PWJ76884.1"/>
    <property type="molecule type" value="Genomic_DNA"/>
</dbReference>
<dbReference type="Pfam" id="PF00528">
    <property type="entry name" value="BPD_transp_1"/>
    <property type="match status" value="1"/>
</dbReference>
<dbReference type="AlphaFoldDB" id="A0AB73T6F7"/>
<evidence type="ECO:0000256" key="3">
    <source>
        <dbReference type="ARBA" id="ARBA00022475"/>
    </source>
</evidence>
<evidence type="ECO:0000256" key="4">
    <source>
        <dbReference type="ARBA" id="ARBA00022692"/>
    </source>
</evidence>
<keyword evidence="4 7" id="KW-0812">Transmembrane</keyword>
<dbReference type="InterPro" id="IPR045621">
    <property type="entry name" value="BPD_transp_1_N"/>
</dbReference>
<dbReference type="PANTHER" id="PTHR43163">
    <property type="entry name" value="DIPEPTIDE TRANSPORT SYSTEM PERMEASE PROTEIN DPPB-RELATED"/>
    <property type="match status" value="1"/>
</dbReference>
<dbReference type="GO" id="GO:0005886">
    <property type="term" value="C:plasma membrane"/>
    <property type="evidence" value="ECO:0007669"/>
    <property type="project" value="UniProtKB-SubCell"/>
</dbReference>
<feature type="transmembrane region" description="Helical" evidence="7">
    <location>
        <begin position="135"/>
        <end position="158"/>
    </location>
</feature>
<comment type="subcellular location">
    <subcellularLocation>
        <location evidence="1 7">Cell membrane</location>
        <topology evidence="1 7">Multi-pass membrane protein</topology>
    </subcellularLocation>
</comment>
<evidence type="ECO:0000256" key="6">
    <source>
        <dbReference type="ARBA" id="ARBA00023136"/>
    </source>
</evidence>
<evidence type="ECO:0000256" key="7">
    <source>
        <dbReference type="RuleBase" id="RU363032"/>
    </source>
</evidence>
<keyword evidence="6 7" id="KW-0472">Membrane</keyword>
<feature type="transmembrane region" description="Helical" evidence="7">
    <location>
        <begin position="9"/>
        <end position="29"/>
    </location>
</feature>
<evidence type="ECO:0000256" key="2">
    <source>
        <dbReference type="ARBA" id="ARBA00022448"/>
    </source>
</evidence>
<evidence type="ECO:0000256" key="1">
    <source>
        <dbReference type="ARBA" id="ARBA00004651"/>
    </source>
</evidence>
<dbReference type="InterPro" id="IPR035906">
    <property type="entry name" value="MetI-like_sf"/>
</dbReference>
<dbReference type="RefSeq" id="WP_109626015.1">
    <property type="nucleotide sequence ID" value="NZ_CABJAT010000013.1"/>
</dbReference>
<organism evidence="9 10">
    <name type="scientific">Murimonas intestini</name>
    <dbReference type="NCBI Taxonomy" id="1337051"/>
    <lineage>
        <taxon>Bacteria</taxon>
        <taxon>Bacillati</taxon>
        <taxon>Bacillota</taxon>
        <taxon>Clostridia</taxon>
        <taxon>Lachnospirales</taxon>
        <taxon>Lachnospiraceae</taxon>
        <taxon>Murimonas</taxon>
    </lineage>
</organism>
<evidence type="ECO:0000259" key="8">
    <source>
        <dbReference type="PROSITE" id="PS50928"/>
    </source>
</evidence>
<dbReference type="PANTHER" id="PTHR43163:SF6">
    <property type="entry name" value="DIPEPTIDE TRANSPORT SYSTEM PERMEASE PROTEIN DPPB-RELATED"/>
    <property type="match status" value="1"/>
</dbReference>
<keyword evidence="10" id="KW-1185">Reference proteome</keyword>
<feature type="transmembrane region" description="Helical" evidence="7">
    <location>
        <begin position="274"/>
        <end position="300"/>
    </location>
</feature>
<dbReference type="Pfam" id="PF19300">
    <property type="entry name" value="BPD_transp_1_N"/>
    <property type="match status" value="1"/>
</dbReference>
<dbReference type="SUPFAM" id="SSF161098">
    <property type="entry name" value="MetI-like"/>
    <property type="match status" value="1"/>
</dbReference>
<evidence type="ECO:0000313" key="9">
    <source>
        <dbReference type="EMBL" id="PWJ76884.1"/>
    </source>
</evidence>
<evidence type="ECO:0000256" key="5">
    <source>
        <dbReference type="ARBA" id="ARBA00022989"/>
    </source>
</evidence>
<dbReference type="Proteomes" id="UP000245412">
    <property type="component" value="Unassembled WGS sequence"/>
</dbReference>
<feature type="transmembrane region" description="Helical" evidence="7">
    <location>
        <begin position="102"/>
        <end position="123"/>
    </location>
</feature>
<protein>
    <submittedName>
        <fullName evidence="9">Peptide/nickel transport system permease protein</fullName>
    </submittedName>
</protein>
<name>A0AB73T6F7_9FIRM</name>
<reference evidence="9 10" key="1">
    <citation type="submission" date="2018-05" db="EMBL/GenBank/DDBJ databases">
        <authorList>
            <person name="Goeker M."/>
            <person name="Huntemann M."/>
            <person name="Clum A."/>
            <person name="Pillay M."/>
            <person name="Palaniappan K."/>
            <person name="Varghese N."/>
            <person name="Mikhailova N."/>
            <person name="Stamatis D."/>
            <person name="Reddy T."/>
            <person name="Daum C."/>
            <person name="Shapiro N."/>
            <person name="Ivanova N."/>
            <person name="Kyrpides N."/>
            <person name="Woyke T."/>
        </authorList>
    </citation>
    <scope>NUCLEOTIDE SEQUENCE [LARGE SCALE GENOMIC DNA]</scope>
    <source>
        <strain evidence="9 10">DSM 26524</strain>
    </source>
</reference>
<comment type="similarity">
    <text evidence="7">Belongs to the binding-protein-dependent transport system permease family.</text>
</comment>
<accession>A0AB73T6F7</accession>
<keyword evidence="3" id="KW-1003">Cell membrane</keyword>
<evidence type="ECO:0000313" key="10">
    <source>
        <dbReference type="Proteomes" id="UP000245412"/>
    </source>
</evidence>
<sequence length="324" mass="35579">MGKYILKRLLWIIPVVLGVTIMVFTIMYLTPGDPARMILGSNATEEKVEALHEQMGLNGTYLQRLGRYMKQVFVDQDLGSSYYTGVSVKEQIKARLPYTLRIAGISILIAACIGIPLGVLAATHHYTWIDNTAMFASLFCVSMPGFWFALILVSFFALKLGWLPAVGIKSWTGYILPCLAGAIGGAAGLARQTRSGMLEVIRQDYITTARAKGQTERKVIFRHALKNALIPIITVMGGMFGSSLGGTLIIETIFSIPGMGTYLTDAISKRDYPVIQGGVLFISICFCLIMLLVDIVYAFVDPRIRSQYAGSTRKRKAGKGDKKE</sequence>
<proteinExistence type="inferred from homology"/>
<gene>
    <name evidence="9" type="ORF">C7383_104333</name>
</gene>
<feature type="transmembrane region" description="Helical" evidence="7">
    <location>
        <begin position="170"/>
        <end position="190"/>
    </location>
</feature>
<dbReference type="Gene3D" id="1.10.3720.10">
    <property type="entry name" value="MetI-like"/>
    <property type="match status" value="1"/>
</dbReference>
<feature type="transmembrane region" description="Helical" evidence="7">
    <location>
        <begin position="228"/>
        <end position="254"/>
    </location>
</feature>